<dbReference type="GeneID" id="59289526"/>
<evidence type="ECO:0000313" key="4">
    <source>
        <dbReference type="Proteomes" id="UP000578531"/>
    </source>
</evidence>
<dbReference type="GO" id="GO:0033204">
    <property type="term" value="F:ribonuclease P RNA binding"/>
    <property type="evidence" value="ECO:0007669"/>
    <property type="project" value="InterPro"/>
</dbReference>
<dbReference type="InterPro" id="IPR023534">
    <property type="entry name" value="Rof/RNase_P-like"/>
</dbReference>
<dbReference type="InterPro" id="IPR016848">
    <property type="entry name" value="RNase_P/MRP_Rpp29-subunit"/>
</dbReference>
<accession>A0A8H6L3B8</accession>
<dbReference type="GO" id="GO:0000172">
    <property type="term" value="C:ribonuclease MRP complex"/>
    <property type="evidence" value="ECO:0007669"/>
    <property type="project" value="InterPro"/>
</dbReference>
<dbReference type="GO" id="GO:0001682">
    <property type="term" value="P:tRNA 5'-leader removal"/>
    <property type="evidence" value="ECO:0007669"/>
    <property type="project" value="InterPro"/>
</dbReference>
<dbReference type="EMBL" id="JACCJC010000033">
    <property type="protein sequence ID" value="KAF6234040.1"/>
    <property type="molecule type" value="Genomic_DNA"/>
</dbReference>
<dbReference type="RefSeq" id="XP_037163447.1">
    <property type="nucleotide sequence ID" value="XM_037309770.1"/>
</dbReference>
<dbReference type="SMART" id="SM00538">
    <property type="entry name" value="POP4"/>
    <property type="match status" value="1"/>
</dbReference>
<dbReference type="InterPro" id="IPR036980">
    <property type="entry name" value="RNase_P/MRP_Rpp29_sf"/>
</dbReference>
<dbReference type="Gene3D" id="2.30.30.210">
    <property type="entry name" value="Ribonuclease P/MRP, subunit p29"/>
    <property type="match status" value="1"/>
</dbReference>
<dbReference type="OrthoDB" id="124041at2759"/>
<comment type="similarity">
    <text evidence="2">Belongs to the eukaryotic/archaeal RNase P protein component 1 family.</text>
</comment>
<sequence length="263" mass="29700">MSETIGFLALTQIQYRQLVSVPMANNKHIAHDLLTQAHPAPLAASIFVDKVLHKPLHLRPTSPDHTSQDARAKRRIQRLRKKEKSQRRQKVKPLSAKEKRDSGIYEIPDTAKKYEIYVPLHRMWLGYVWEILGMNMDERAFVTADSAGSKLASADYHGAEVTVVRSKCMGMVGLAGIVVRDTKFTFQIVTKKNELKTIPKKHTIFGFEIPQPVSNQSLGQEAATAESKAESANLVFELHGSQFENRAPDRATKKFKQRNTNDL</sequence>
<dbReference type="Pfam" id="PF01868">
    <property type="entry name" value="RNase_P-MRP_p29"/>
    <property type="match status" value="1"/>
</dbReference>
<dbReference type="PANTHER" id="PTHR13348">
    <property type="entry name" value="RIBONUCLEASE P SUBUNIT P29"/>
    <property type="match status" value="1"/>
</dbReference>
<dbReference type="FunFam" id="2.30.30.210:FF:000005">
    <property type="entry name" value="Ribonuclease P protein subunit"/>
    <property type="match status" value="1"/>
</dbReference>
<dbReference type="Proteomes" id="UP000578531">
    <property type="component" value="Unassembled WGS sequence"/>
</dbReference>
<dbReference type="SUPFAM" id="SSF101744">
    <property type="entry name" value="Rof/RNase P subunit-like"/>
    <property type="match status" value="1"/>
</dbReference>
<evidence type="ECO:0000256" key="2">
    <source>
        <dbReference type="ARBA" id="ARBA00006181"/>
    </source>
</evidence>
<evidence type="ECO:0000256" key="1">
    <source>
        <dbReference type="ARBA" id="ARBA00004123"/>
    </source>
</evidence>
<evidence type="ECO:0000313" key="3">
    <source>
        <dbReference type="EMBL" id="KAF6234040.1"/>
    </source>
</evidence>
<protein>
    <submittedName>
        <fullName evidence="3">Uncharacterized protein</fullName>
    </submittedName>
</protein>
<comment type="subcellular location">
    <subcellularLocation>
        <location evidence="1">Nucleus</location>
    </subcellularLocation>
</comment>
<dbReference type="AlphaFoldDB" id="A0A8H6L3B8"/>
<name>A0A8H6L3B8_9LECA</name>
<keyword evidence="4" id="KW-1185">Reference proteome</keyword>
<dbReference type="PANTHER" id="PTHR13348:SF0">
    <property type="entry name" value="RIBONUCLEASE P PROTEIN SUBUNIT P29"/>
    <property type="match status" value="1"/>
</dbReference>
<reference evidence="3 4" key="1">
    <citation type="journal article" date="2020" name="Genomics">
        <title>Complete, high-quality genomes from long-read metagenomic sequencing of two wolf lichen thalli reveals enigmatic genome architecture.</title>
        <authorList>
            <person name="McKenzie S.K."/>
            <person name="Walston R.F."/>
            <person name="Allen J.L."/>
        </authorList>
    </citation>
    <scope>NUCLEOTIDE SEQUENCE [LARGE SCALE GENOMIC DNA]</scope>
    <source>
        <strain evidence="3">WasteWater2</strain>
    </source>
</reference>
<gene>
    <name evidence="3" type="ORF">HO173_007870</name>
</gene>
<proteinExistence type="inferred from homology"/>
<comment type="caution">
    <text evidence="3">The sequence shown here is derived from an EMBL/GenBank/DDBJ whole genome shotgun (WGS) entry which is preliminary data.</text>
</comment>
<dbReference type="GO" id="GO:0005634">
    <property type="term" value="C:nucleus"/>
    <property type="evidence" value="ECO:0007669"/>
    <property type="project" value="UniProtKB-SubCell"/>
</dbReference>
<dbReference type="GO" id="GO:0030677">
    <property type="term" value="C:ribonuclease P complex"/>
    <property type="evidence" value="ECO:0007669"/>
    <property type="project" value="InterPro"/>
</dbReference>
<organism evidence="3 4">
    <name type="scientific">Letharia columbiana</name>
    <dbReference type="NCBI Taxonomy" id="112416"/>
    <lineage>
        <taxon>Eukaryota</taxon>
        <taxon>Fungi</taxon>
        <taxon>Dikarya</taxon>
        <taxon>Ascomycota</taxon>
        <taxon>Pezizomycotina</taxon>
        <taxon>Lecanoromycetes</taxon>
        <taxon>OSLEUM clade</taxon>
        <taxon>Lecanoromycetidae</taxon>
        <taxon>Lecanorales</taxon>
        <taxon>Lecanorineae</taxon>
        <taxon>Parmeliaceae</taxon>
        <taxon>Letharia</taxon>
    </lineage>
</organism>
<dbReference type="InterPro" id="IPR002730">
    <property type="entry name" value="Rpp29/RNP1"/>
</dbReference>
<dbReference type="GO" id="GO:0006364">
    <property type="term" value="P:rRNA processing"/>
    <property type="evidence" value="ECO:0007669"/>
    <property type="project" value="TreeGrafter"/>
</dbReference>